<evidence type="ECO:0000313" key="7">
    <source>
        <dbReference type="EMBL" id="MEB3071712.1"/>
    </source>
</evidence>
<reference evidence="7 8" key="1">
    <citation type="submission" date="2023-12" db="EMBL/GenBank/DDBJ databases">
        <title>Description of new species of Mycobacterium terrae complex isolated from sewage at the Sao Paulo Zoological Park Foundation in Brazil.</title>
        <authorList>
            <person name="Romagnoli C.L."/>
            <person name="Conceicao E.C."/>
            <person name="Machado E."/>
            <person name="Barreto L.B.P.F."/>
            <person name="Sharma A."/>
            <person name="Silva N.M."/>
            <person name="Marques L.E."/>
            <person name="Juliana M.A."/>
            <person name="Lourenco M.C.S."/>
            <person name="Digiampietri L.A."/>
            <person name="Suffys P.N."/>
            <person name="Viana-Niero C."/>
        </authorList>
    </citation>
    <scope>NUCLEOTIDE SEQUENCE [LARGE SCALE GENOMIC DNA]</scope>
    <source>
        <strain evidence="7 8">MYC017</strain>
    </source>
</reference>
<dbReference type="Proteomes" id="UP001299283">
    <property type="component" value="Unassembled WGS sequence"/>
</dbReference>
<dbReference type="InterPro" id="IPR050109">
    <property type="entry name" value="HTH-type_TetR-like_transc_reg"/>
</dbReference>
<proteinExistence type="predicted"/>
<organism evidence="7 8">
    <name type="scientific">[Mycobacterium] vasticus</name>
    <dbReference type="NCBI Taxonomy" id="2875777"/>
    <lineage>
        <taxon>Bacteria</taxon>
        <taxon>Bacillati</taxon>
        <taxon>Actinomycetota</taxon>
        <taxon>Actinomycetes</taxon>
        <taxon>Mycobacteriales</taxon>
        <taxon>Mycobacteriaceae</taxon>
        <taxon>Mycolicibacter</taxon>
    </lineage>
</organism>
<evidence type="ECO:0000256" key="1">
    <source>
        <dbReference type="ARBA" id="ARBA00023015"/>
    </source>
</evidence>
<dbReference type="InterPro" id="IPR036271">
    <property type="entry name" value="Tet_transcr_reg_TetR-rel_C_sf"/>
</dbReference>
<dbReference type="EMBL" id="JAYJJQ010000033">
    <property type="protein sequence ID" value="MEB3071712.1"/>
    <property type="molecule type" value="Genomic_DNA"/>
</dbReference>
<dbReference type="SUPFAM" id="SSF46689">
    <property type="entry name" value="Homeodomain-like"/>
    <property type="match status" value="1"/>
</dbReference>
<accession>A0ABU5Z2T3</accession>
<name>A0ABU5Z2T3_9MYCO</name>
<dbReference type="PRINTS" id="PR00455">
    <property type="entry name" value="HTHTETR"/>
</dbReference>
<sequence length="239" mass="26174">MTPIGSEPIPGFDALNVQATPGMSGDIGPTGPADVSCDDGKGDADHKAEDERSRLLSAAMQVLQRSGWWGFKVESVLRQAGLSTRSFYRHFEKKTDLLLALLEHELGGAAISLQRVIAAADTPSEKVRAYVRATIDMAYREDLAKPSSLFASHWRDLLPEYPEAIDRCIERMMSPLVAAITEGQARGEFHSDDPVADAKAIFFLVSGMTADQAVSRVSTPREEFEHIVMPFITRAIGLR</sequence>
<evidence type="ECO:0000259" key="6">
    <source>
        <dbReference type="PROSITE" id="PS50977"/>
    </source>
</evidence>
<feature type="DNA-binding region" description="H-T-H motif" evidence="4">
    <location>
        <begin position="72"/>
        <end position="91"/>
    </location>
</feature>
<comment type="caution">
    <text evidence="7">The sequence shown here is derived from an EMBL/GenBank/DDBJ whole genome shotgun (WGS) entry which is preliminary data.</text>
</comment>
<dbReference type="InterPro" id="IPR001647">
    <property type="entry name" value="HTH_TetR"/>
</dbReference>
<keyword evidence="8" id="KW-1185">Reference proteome</keyword>
<gene>
    <name evidence="7" type="ORF">K5L39_21280</name>
</gene>
<dbReference type="PROSITE" id="PS50977">
    <property type="entry name" value="HTH_TETR_2"/>
    <property type="match status" value="1"/>
</dbReference>
<dbReference type="Pfam" id="PF00440">
    <property type="entry name" value="TetR_N"/>
    <property type="match status" value="1"/>
</dbReference>
<evidence type="ECO:0000313" key="8">
    <source>
        <dbReference type="Proteomes" id="UP001299283"/>
    </source>
</evidence>
<dbReference type="PANTHER" id="PTHR30055:SF234">
    <property type="entry name" value="HTH-TYPE TRANSCRIPTIONAL REGULATOR BETI"/>
    <property type="match status" value="1"/>
</dbReference>
<evidence type="ECO:0000256" key="2">
    <source>
        <dbReference type="ARBA" id="ARBA00023125"/>
    </source>
</evidence>
<dbReference type="InterPro" id="IPR009057">
    <property type="entry name" value="Homeodomain-like_sf"/>
</dbReference>
<feature type="compositionally biased region" description="Basic and acidic residues" evidence="5">
    <location>
        <begin position="38"/>
        <end position="48"/>
    </location>
</feature>
<dbReference type="InterPro" id="IPR041478">
    <property type="entry name" value="TetR_C_27"/>
</dbReference>
<keyword evidence="3" id="KW-0804">Transcription</keyword>
<dbReference type="Pfam" id="PF17935">
    <property type="entry name" value="TetR_C_27"/>
    <property type="match status" value="1"/>
</dbReference>
<dbReference type="Gene3D" id="1.10.357.10">
    <property type="entry name" value="Tetracycline Repressor, domain 2"/>
    <property type="match status" value="1"/>
</dbReference>
<evidence type="ECO:0000256" key="4">
    <source>
        <dbReference type="PROSITE-ProRule" id="PRU00335"/>
    </source>
</evidence>
<dbReference type="SUPFAM" id="SSF48498">
    <property type="entry name" value="Tetracyclin repressor-like, C-terminal domain"/>
    <property type="match status" value="1"/>
</dbReference>
<feature type="domain" description="HTH tetR-type" evidence="6">
    <location>
        <begin position="49"/>
        <end position="109"/>
    </location>
</feature>
<dbReference type="Gene3D" id="1.10.10.60">
    <property type="entry name" value="Homeodomain-like"/>
    <property type="match status" value="1"/>
</dbReference>
<dbReference type="PANTHER" id="PTHR30055">
    <property type="entry name" value="HTH-TYPE TRANSCRIPTIONAL REGULATOR RUTR"/>
    <property type="match status" value="1"/>
</dbReference>
<keyword evidence="2 4" id="KW-0238">DNA-binding</keyword>
<evidence type="ECO:0000256" key="5">
    <source>
        <dbReference type="SAM" id="MobiDB-lite"/>
    </source>
</evidence>
<protein>
    <submittedName>
        <fullName evidence="7">TetR family transcriptional regulator</fullName>
    </submittedName>
</protein>
<keyword evidence="1" id="KW-0805">Transcription regulation</keyword>
<feature type="region of interest" description="Disordered" evidence="5">
    <location>
        <begin position="1"/>
        <end position="48"/>
    </location>
</feature>
<evidence type="ECO:0000256" key="3">
    <source>
        <dbReference type="ARBA" id="ARBA00023163"/>
    </source>
</evidence>